<dbReference type="Proteomes" id="UP001159405">
    <property type="component" value="Unassembled WGS sequence"/>
</dbReference>
<organism evidence="1 2">
    <name type="scientific">Porites lobata</name>
    <dbReference type="NCBI Taxonomy" id="104759"/>
    <lineage>
        <taxon>Eukaryota</taxon>
        <taxon>Metazoa</taxon>
        <taxon>Cnidaria</taxon>
        <taxon>Anthozoa</taxon>
        <taxon>Hexacorallia</taxon>
        <taxon>Scleractinia</taxon>
        <taxon>Fungiina</taxon>
        <taxon>Poritidae</taxon>
        <taxon>Porites</taxon>
    </lineage>
</organism>
<dbReference type="EMBL" id="CALNXK010000094">
    <property type="protein sequence ID" value="CAH3152467.1"/>
    <property type="molecule type" value="Genomic_DNA"/>
</dbReference>
<name>A0ABN8PXH4_9CNID</name>
<protein>
    <submittedName>
        <fullName evidence="1">Uncharacterized protein</fullName>
    </submittedName>
</protein>
<reference evidence="1 2" key="1">
    <citation type="submission" date="2022-05" db="EMBL/GenBank/DDBJ databases">
        <authorList>
            <consortium name="Genoscope - CEA"/>
            <person name="William W."/>
        </authorList>
    </citation>
    <scope>NUCLEOTIDE SEQUENCE [LARGE SCALE GENOMIC DNA]</scope>
</reference>
<proteinExistence type="predicted"/>
<evidence type="ECO:0000313" key="1">
    <source>
        <dbReference type="EMBL" id="CAH3152467.1"/>
    </source>
</evidence>
<keyword evidence="2" id="KW-1185">Reference proteome</keyword>
<feature type="non-terminal residue" evidence="1">
    <location>
        <position position="279"/>
    </location>
</feature>
<gene>
    <name evidence="1" type="ORF">PLOB_00049144</name>
</gene>
<evidence type="ECO:0000313" key="2">
    <source>
        <dbReference type="Proteomes" id="UP001159405"/>
    </source>
</evidence>
<accession>A0ABN8PXH4</accession>
<sequence>MDASNRLNVGFDSGRGISLDYAGSGMDRGLPDFSIQLPAVSTRSDISLPSCVSTNSEIHVTLSPEEAKKSVDLLLEKWDRLEGLHGRYLAGINERKRLEHVQERYSTLKREVDDIINECEGLFRRPDPRHDELGMDRGLPVWDPKQDDNKSVHSVATHVTKHSEASSVSSQKKSLKRALVSKMKLDLARARAKEDAEAARVAHECKQRMELRRLEEEATLAELEWKIEMDNLTESKLPPVVPSALNTSTFIVNKQSHSTPVTSEYVSRDGFNSQPSAVY</sequence>
<comment type="caution">
    <text evidence="1">The sequence shown here is derived from an EMBL/GenBank/DDBJ whole genome shotgun (WGS) entry which is preliminary data.</text>
</comment>